<dbReference type="Proteomes" id="UP000184114">
    <property type="component" value="Unassembled WGS sequence"/>
</dbReference>
<dbReference type="InterPro" id="IPR025915">
    <property type="entry name" value="Phage_gp49_66"/>
</dbReference>
<dbReference type="STRING" id="1123404.SAMN02745784_02987"/>
<keyword evidence="2" id="KW-1185">Reference proteome</keyword>
<name>A0A1M4ZBZ6_9FIRM</name>
<dbReference type="Pfam" id="PF13876">
    <property type="entry name" value="Phage_gp49_66"/>
    <property type="match status" value="1"/>
</dbReference>
<proteinExistence type="predicted"/>
<evidence type="ECO:0000313" key="2">
    <source>
        <dbReference type="Proteomes" id="UP000184114"/>
    </source>
</evidence>
<dbReference type="AlphaFoldDB" id="A0A1M4ZBZ6"/>
<organism evidence="1 2">
    <name type="scientific">Tissierella praeacuta DSM 18095</name>
    <dbReference type="NCBI Taxonomy" id="1123404"/>
    <lineage>
        <taxon>Bacteria</taxon>
        <taxon>Bacillati</taxon>
        <taxon>Bacillota</taxon>
        <taxon>Tissierellia</taxon>
        <taxon>Tissierellales</taxon>
        <taxon>Tissierellaceae</taxon>
        <taxon>Tissierella</taxon>
    </lineage>
</organism>
<gene>
    <name evidence="1" type="ORF">SAMN02745784_02987</name>
</gene>
<accession>A0A1M4ZBZ6</accession>
<evidence type="ECO:0000313" key="1">
    <source>
        <dbReference type="EMBL" id="SHF15347.1"/>
    </source>
</evidence>
<reference evidence="2" key="1">
    <citation type="submission" date="2016-11" db="EMBL/GenBank/DDBJ databases">
        <authorList>
            <person name="Varghese N."/>
            <person name="Submissions S."/>
        </authorList>
    </citation>
    <scope>NUCLEOTIDE SEQUENCE [LARGE SCALE GENOMIC DNA]</scope>
    <source>
        <strain evidence="2">DSM 18095</strain>
    </source>
</reference>
<dbReference type="EMBL" id="FQTY01000023">
    <property type="protein sequence ID" value="SHF15347.1"/>
    <property type="molecule type" value="Genomic_DNA"/>
</dbReference>
<protein>
    <submittedName>
        <fullName evidence="1">Phage protein (N4 Gp49/phage Sf6 gene 66) family protein</fullName>
    </submittedName>
</protein>
<sequence>MKDLDEAIRDADGSLVEAWRRFQPDLVFEKEFIINEYNQAEKTIHVDYDNLIIMSVKLKNGYIAVEYCICKNPKEFDLEKGIEMCKEKIINHLSSIYHFRKIENPEKINKFSMKAK</sequence>